<comment type="caution">
    <text evidence="2">The sequence shown here is derived from an EMBL/GenBank/DDBJ whole genome shotgun (WGS) entry which is preliminary data.</text>
</comment>
<evidence type="ECO:0000256" key="1">
    <source>
        <dbReference type="SAM" id="Phobius"/>
    </source>
</evidence>
<keyword evidence="1" id="KW-0472">Membrane</keyword>
<gene>
    <name evidence="2" type="ORF">PY07575</name>
</gene>
<dbReference type="PaxDb" id="73239-Q7R7L0"/>
<accession>Q7R7L0</accession>
<dbReference type="Proteomes" id="UP000008553">
    <property type="component" value="Unassembled WGS sequence"/>
</dbReference>
<dbReference type="NCBIfam" id="TIGR01590">
    <property type="entry name" value="yir-bir-cir_Pla"/>
    <property type="match status" value="1"/>
</dbReference>
<name>Q7R7L0_PLAYO</name>
<organism evidence="2 3">
    <name type="scientific">Plasmodium yoelii yoelii</name>
    <dbReference type="NCBI Taxonomy" id="73239"/>
    <lineage>
        <taxon>Eukaryota</taxon>
        <taxon>Sar</taxon>
        <taxon>Alveolata</taxon>
        <taxon>Apicomplexa</taxon>
        <taxon>Aconoidasida</taxon>
        <taxon>Haemosporida</taxon>
        <taxon>Plasmodiidae</taxon>
        <taxon>Plasmodium</taxon>
        <taxon>Plasmodium (Vinckeia)</taxon>
    </lineage>
</organism>
<dbReference type="InterPro" id="IPR006477">
    <property type="entry name" value="Yir_bir_cir"/>
</dbReference>
<reference evidence="2 3" key="1">
    <citation type="journal article" date="2002" name="Nature">
        <title>Genome sequence and comparative analysis of the model rodent malaria parasite Plasmodium yoelii yoelii.</title>
        <authorList>
            <person name="Carlton J.M."/>
            <person name="Angiuoli S.V."/>
            <person name="Suh B.B."/>
            <person name="Kooij T.W."/>
            <person name="Pertea M."/>
            <person name="Silva J.C."/>
            <person name="Ermolaeva M.D."/>
            <person name="Allen J.E."/>
            <person name="Selengut J.D."/>
            <person name="Koo H.L."/>
            <person name="Peterson J.D."/>
            <person name="Pop M."/>
            <person name="Kosack D.S."/>
            <person name="Shumway M.F."/>
            <person name="Bidwell S.L."/>
            <person name="Shallom S.J."/>
            <person name="van Aken S.E."/>
            <person name="Riedmuller S.B."/>
            <person name="Feldblyum T.V."/>
            <person name="Cho J.K."/>
            <person name="Quackenbush J."/>
            <person name="Sedegah M."/>
            <person name="Shoaibi A."/>
            <person name="Cummings L.M."/>
            <person name="Florens L."/>
            <person name="Yates J.R."/>
            <person name="Raine J.D."/>
            <person name="Sinden R.E."/>
            <person name="Harris M.A."/>
            <person name="Cunningham D.A."/>
            <person name="Preiser P.R."/>
            <person name="Bergman L.W."/>
            <person name="Vaidya A.B."/>
            <person name="van Lin L.H."/>
            <person name="Janse C.J."/>
            <person name="Waters A.P."/>
            <person name="Smith H.O."/>
            <person name="White O.R."/>
            <person name="Salzberg S.L."/>
            <person name="Venter J.C."/>
            <person name="Fraser C.M."/>
            <person name="Hoffman S.L."/>
            <person name="Gardner M.J."/>
            <person name="Carucci D.J."/>
        </authorList>
    </citation>
    <scope>NUCLEOTIDE SEQUENCE [LARGE SCALE GENOMIC DNA]</scope>
    <source>
        <strain evidence="2 3">17XNL</strain>
    </source>
</reference>
<dbReference type="InParanoid" id="Q7R7L0"/>
<keyword evidence="1" id="KW-0812">Transmembrane</keyword>
<dbReference type="AlphaFoldDB" id="Q7R7L0"/>
<keyword evidence="1" id="KW-1133">Transmembrane helix</keyword>
<sequence>MDKKVCKKFQDVRGFLDELDNIKKYCNNNCNSDLRKINVVCLHFVDDFFGRSSSFKNHNNINIVDYIMIWLSYMLNLIENNSISNLQYFYDTYIKNDRYNNNINCVSDSNEFVAKYNDLNKYPNITNESPYNKILSTLSTDYDNFEKYCGKKGGVCSNFPSIPVIKSTKLCTNIWSYIIKSTGNKLFIVLSILGVIAIFCGISYKVNIKN</sequence>
<dbReference type="EMBL" id="AABL01002809">
    <property type="protein sequence ID" value="EAA20067.1"/>
    <property type="molecule type" value="Genomic_DNA"/>
</dbReference>
<evidence type="ECO:0000313" key="3">
    <source>
        <dbReference type="Proteomes" id="UP000008553"/>
    </source>
</evidence>
<keyword evidence="3" id="KW-1185">Reference proteome</keyword>
<evidence type="ECO:0000313" key="2">
    <source>
        <dbReference type="EMBL" id="EAA20067.1"/>
    </source>
</evidence>
<dbReference type="Pfam" id="PF06022">
    <property type="entry name" value="Cir_Bir_Yir"/>
    <property type="match status" value="1"/>
</dbReference>
<proteinExistence type="predicted"/>
<protein>
    <submittedName>
        <fullName evidence="2">Yir4 protein</fullName>
    </submittedName>
</protein>
<feature type="transmembrane region" description="Helical" evidence="1">
    <location>
        <begin position="186"/>
        <end position="204"/>
    </location>
</feature>